<comment type="caution">
    <text evidence="2">The sequence shown here is derived from an EMBL/GenBank/DDBJ whole genome shotgun (WGS) entry which is preliminary data.</text>
</comment>
<sequence length="154" mass="17093">MYTMTVNPEYYESLLLPQLEPDPTGQREIVSLPIPHFLRKTAIWQLPYAAAEARRVRRFQVVLKISIVVSLAITAGFIYFACASSVNWTLWGILVAATIVRSVLFRLLRPAGFPVYKRGVGLTFSGLPQDFVERVAEMNPPSAVFITPAAAPVA</sequence>
<evidence type="ECO:0000313" key="2">
    <source>
        <dbReference type="EMBL" id="GAA1797730.1"/>
    </source>
</evidence>
<name>A0ABP4Y0A1_9ACTN</name>
<feature type="transmembrane region" description="Helical" evidence="1">
    <location>
        <begin position="61"/>
        <end position="82"/>
    </location>
</feature>
<evidence type="ECO:0000256" key="1">
    <source>
        <dbReference type="SAM" id="Phobius"/>
    </source>
</evidence>
<protein>
    <submittedName>
        <fullName evidence="2">Uncharacterized protein</fullName>
    </submittedName>
</protein>
<keyword evidence="1" id="KW-0812">Transmembrane</keyword>
<dbReference type="RefSeq" id="WP_344128538.1">
    <property type="nucleotide sequence ID" value="NZ_BAAALT010000050.1"/>
</dbReference>
<keyword evidence="3" id="KW-1185">Reference proteome</keyword>
<proteinExistence type="predicted"/>
<dbReference type="Proteomes" id="UP001500218">
    <property type="component" value="Unassembled WGS sequence"/>
</dbReference>
<dbReference type="EMBL" id="BAAALT010000050">
    <property type="protein sequence ID" value="GAA1797730.1"/>
    <property type="molecule type" value="Genomic_DNA"/>
</dbReference>
<organism evidence="2 3">
    <name type="scientific">Luedemannella flava</name>
    <dbReference type="NCBI Taxonomy" id="349316"/>
    <lineage>
        <taxon>Bacteria</taxon>
        <taxon>Bacillati</taxon>
        <taxon>Actinomycetota</taxon>
        <taxon>Actinomycetes</taxon>
        <taxon>Micromonosporales</taxon>
        <taxon>Micromonosporaceae</taxon>
        <taxon>Luedemannella</taxon>
    </lineage>
</organism>
<feature type="transmembrane region" description="Helical" evidence="1">
    <location>
        <begin position="88"/>
        <end position="108"/>
    </location>
</feature>
<gene>
    <name evidence="2" type="ORF">GCM10009682_19220</name>
</gene>
<accession>A0ABP4Y0A1</accession>
<keyword evidence="1" id="KW-0472">Membrane</keyword>
<keyword evidence="1" id="KW-1133">Transmembrane helix</keyword>
<evidence type="ECO:0000313" key="3">
    <source>
        <dbReference type="Proteomes" id="UP001500218"/>
    </source>
</evidence>
<reference evidence="3" key="1">
    <citation type="journal article" date="2019" name="Int. J. Syst. Evol. Microbiol.">
        <title>The Global Catalogue of Microorganisms (GCM) 10K type strain sequencing project: providing services to taxonomists for standard genome sequencing and annotation.</title>
        <authorList>
            <consortium name="The Broad Institute Genomics Platform"/>
            <consortium name="The Broad Institute Genome Sequencing Center for Infectious Disease"/>
            <person name="Wu L."/>
            <person name="Ma J."/>
        </authorList>
    </citation>
    <scope>NUCLEOTIDE SEQUENCE [LARGE SCALE GENOMIC DNA]</scope>
    <source>
        <strain evidence="3">JCM 13250</strain>
    </source>
</reference>